<dbReference type="AlphaFoldDB" id="A0AAD7CKK9"/>
<proteinExistence type="predicted"/>
<evidence type="ECO:0000256" key="1">
    <source>
        <dbReference type="SAM" id="MobiDB-lite"/>
    </source>
</evidence>
<gene>
    <name evidence="2" type="ORF">FB45DRAFT_859800</name>
</gene>
<organism evidence="2 3">
    <name type="scientific">Roridomyces roridus</name>
    <dbReference type="NCBI Taxonomy" id="1738132"/>
    <lineage>
        <taxon>Eukaryota</taxon>
        <taxon>Fungi</taxon>
        <taxon>Dikarya</taxon>
        <taxon>Basidiomycota</taxon>
        <taxon>Agaricomycotina</taxon>
        <taxon>Agaricomycetes</taxon>
        <taxon>Agaricomycetidae</taxon>
        <taxon>Agaricales</taxon>
        <taxon>Marasmiineae</taxon>
        <taxon>Mycenaceae</taxon>
        <taxon>Roridomyces</taxon>
    </lineage>
</organism>
<feature type="region of interest" description="Disordered" evidence="1">
    <location>
        <begin position="76"/>
        <end position="95"/>
    </location>
</feature>
<protein>
    <submittedName>
        <fullName evidence="2">Uncharacterized protein</fullName>
    </submittedName>
</protein>
<feature type="compositionally biased region" description="Basic and acidic residues" evidence="1">
    <location>
        <begin position="189"/>
        <end position="218"/>
    </location>
</feature>
<dbReference type="Proteomes" id="UP001221142">
    <property type="component" value="Unassembled WGS sequence"/>
</dbReference>
<evidence type="ECO:0000313" key="3">
    <source>
        <dbReference type="Proteomes" id="UP001221142"/>
    </source>
</evidence>
<comment type="caution">
    <text evidence="2">The sequence shown here is derived from an EMBL/GenBank/DDBJ whole genome shotgun (WGS) entry which is preliminary data.</text>
</comment>
<evidence type="ECO:0000313" key="2">
    <source>
        <dbReference type="EMBL" id="KAJ7651198.1"/>
    </source>
</evidence>
<accession>A0AAD7CKK9</accession>
<name>A0AAD7CKK9_9AGAR</name>
<keyword evidence="3" id="KW-1185">Reference proteome</keyword>
<sequence length="218" mass="23803">MNPIIYALPPQRPPLHRPHLEANCPPGSPQSRAWIVSSMIQVNALDNCDEFWLAENEMTRHTMQPALIPSPAKVRTLSNPPQVHPSSAMRNGVGDTAGYDEKVGELENVEWRRVESRRIGESGCIREGREHNPCPSYSGGRHPSRKEGFVVRRLSISCSITDGGDGGDGASPDQSASAGFMTVALGGISERKEGGRDTYPENHRQELWGEESGHWGGG</sequence>
<feature type="region of interest" description="Disordered" evidence="1">
    <location>
        <begin position="184"/>
        <end position="218"/>
    </location>
</feature>
<reference evidence="2" key="1">
    <citation type="submission" date="2023-03" db="EMBL/GenBank/DDBJ databases">
        <title>Massive genome expansion in bonnet fungi (Mycena s.s.) driven by repeated elements and novel gene families across ecological guilds.</title>
        <authorList>
            <consortium name="Lawrence Berkeley National Laboratory"/>
            <person name="Harder C.B."/>
            <person name="Miyauchi S."/>
            <person name="Viragh M."/>
            <person name="Kuo A."/>
            <person name="Thoen E."/>
            <person name="Andreopoulos B."/>
            <person name="Lu D."/>
            <person name="Skrede I."/>
            <person name="Drula E."/>
            <person name="Henrissat B."/>
            <person name="Morin E."/>
            <person name="Kohler A."/>
            <person name="Barry K."/>
            <person name="LaButti K."/>
            <person name="Morin E."/>
            <person name="Salamov A."/>
            <person name="Lipzen A."/>
            <person name="Mereny Z."/>
            <person name="Hegedus B."/>
            <person name="Baldrian P."/>
            <person name="Stursova M."/>
            <person name="Weitz H."/>
            <person name="Taylor A."/>
            <person name="Grigoriev I.V."/>
            <person name="Nagy L.G."/>
            <person name="Martin F."/>
            <person name="Kauserud H."/>
        </authorList>
    </citation>
    <scope>NUCLEOTIDE SEQUENCE</scope>
    <source>
        <strain evidence="2">9284</strain>
    </source>
</reference>
<feature type="compositionally biased region" description="Polar residues" evidence="1">
    <location>
        <begin position="76"/>
        <end position="89"/>
    </location>
</feature>
<dbReference type="EMBL" id="JARKIF010000001">
    <property type="protein sequence ID" value="KAJ7651198.1"/>
    <property type="molecule type" value="Genomic_DNA"/>
</dbReference>